<gene>
    <name evidence="3" type="ORF">GCM10023307_09760</name>
</gene>
<dbReference type="EMBL" id="BAABJE010000002">
    <property type="protein sequence ID" value="GAA4786831.1"/>
    <property type="molecule type" value="Genomic_DNA"/>
</dbReference>
<evidence type="ECO:0000313" key="4">
    <source>
        <dbReference type="Proteomes" id="UP001499959"/>
    </source>
</evidence>
<dbReference type="InterPro" id="IPR000073">
    <property type="entry name" value="AB_hydrolase_1"/>
</dbReference>
<dbReference type="InterPro" id="IPR050266">
    <property type="entry name" value="AB_hydrolase_sf"/>
</dbReference>
<dbReference type="GO" id="GO:0016787">
    <property type="term" value="F:hydrolase activity"/>
    <property type="evidence" value="ECO:0007669"/>
    <property type="project" value="UniProtKB-KW"/>
</dbReference>
<dbReference type="PANTHER" id="PTHR43798">
    <property type="entry name" value="MONOACYLGLYCEROL LIPASE"/>
    <property type="match status" value="1"/>
</dbReference>
<evidence type="ECO:0000259" key="2">
    <source>
        <dbReference type="Pfam" id="PF00561"/>
    </source>
</evidence>
<dbReference type="Proteomes" id="UP001499959">
    <property type="component" value="Unassembled WGS sequence"/>
</dbReference>
<keyword evidence="1" id="KW-0812">Transmembrane</keyword>
<feature type="domain" description="AB hydrolase-1" evidence="2">
    <location>
        <begin position="73"/>
        <end position="310"/>
    </location>
</feature>
<dbReference type="Gene3D" id="3.40.50.1820">
    <property type="entry name" value="alpha/beta hydrolase"/>
    <property type="match status" value="1"/>
</dbReference>
<evidence type="ECO:0000313" key="3">
    <source>
        <dbReference type="EMBL" id="GAA4786831.1"/>
    </source>
</evidence>
<sequence length="334" mass="36535">MKGVSPRKAFVANVIAGAILIALAIALWRDPGLVIRAEFAKQRMLLGARSHESMIGDHAWAWVEIDADKPDAPTIVMLHGYTGSKENWYRLARALKGRYRIVIPDLPGWGQSERKPDADYGYVAQSRRVADFLAAREVSNGAPVVLLGHSMGGGIAALTAARRPDRVARVGLLDAAGVRFADNRFGEGVLAGRNPFAVEDEASLKRYMDTVFHDRTAMPPIPWPVDRIYIAQRKRDAAFEQRVLDRIGRGDERFLPGQEAAKIEQPALLLWCRQDQVIDPSAMALYAARIPHASQVLLDGCGHMSLMERPGETAEAVVLLIERGAPAGPPADAP</sequence>
<feature type="transmembrane region" description="Helical" evidence="1">
    <location>
        <begin position="9"/>
        <end position="28"/>
    </location>
</feature>
<keyword evidence="4" id="KW-1185">Reference proteome</keyword>
<proteinExistence type="predicted"/>
<dbReference type="SUPFAM" id="SSF53474">
    <property type="entry name" value="alpha/beta-Hydrolases"/>
    <property type="match status" value="1"/>
</dbReference>
<dbReference type="PRINTS" id="PR00111">
    <property type="entry name" value="ABHYDROLASE"/>
</dbReference>
<reference evidence="4" key="1">
    <citation type="journal article" date="2019" name="Int. J. Syst. Evol. Microbiol.">
        <title>The Global Catalogue of Microorganisms (GCM) 10K type strain sequencing project: providing services to taxonomists for standard genome sequencing and annotation.</title>
        <authorList>
            <consortium name="The Broad Institute Genomics Platform"/>
            <consortium name="The Broad Institute Genome Sequencing Center for Infectious Disease"/>
            <person name="Wu L."/>
            <person name="Ma J."/>
        </authorList>
    </citation>
    <scope>NUCLEOTIDE SEQUENCE [LARGE SCALE GENOMIC DNA]</scope>
    <source>
        <strain evidence="4">JCM 18204</strain>
    </source>
</reference>
<keyword evidence="1" id="KW-1133">Transmembrane helix</keyword>
<dbReference type="Pfam" id="PF00561">
    <property type="entry name" value="Abhydrolase_1"/>
    <property type="match status" value="1"/>
</dbReference>
<protein>
    <submittedName>
        <fullName evidence="3">Alpha/beta hydrolase</fullName>
    </submittedName>
</protein>
<keyword evidence="3" id="KW-0378">Hydrolase</keyword>
<evidence type="ECO:0000256" key="1">
    <source>
        <dbReference type="SAM" id="Phobius"/>
    </source>
</evidence>
<accession>A0ABP9AVF1</accession>
<name>A0ABP9AVF1_9GAMM</name>
<organism evidence="3 4">
    <name type="scientific">Lysobacter hankyongensis</name>
    <dbReference type="NCBI Taxonomy" id="1176535"/>
    <lineage>
        <taxon>Bacteria</taxon>
        <taxon>Pseudomonadati</taxon>
        <taxon>Pseudomonadota</taxon>
        <taxon>Gammaproteobacteria</taxon>
        <taxon>Lysobacterales</taxon>
        <taxon>Lysobacteraceae</taxon>
        <taxon>Lysobacter</taxon>
    </lineage>
</organism>
<dbReference type="InterPro" id="IPR029058">
    <property type="entry name" value="AB_hydrolase_fold"/>
</dbReference>
<keyword evidence="1" id="KW-0472">Membrane</keyword>
<comment type="caution">
    <text evidence="3">The sequence shown here is derived from an EMBL/GenBank/DDBJ whole genome shotgun (WGS) entry which is preliminary data.</text>
</comment>
<dbReference type="PANTHER" id="PTHR43798:SF33">
    <property type="entry name" value="HYDROLASE, PUTATIVE (AFU_ORTHOLOGUE AFUA_2G14860)-RELATED"/>
    <property type="match status" value="1"/>
</dbReference>